<comment type="caution">
    <text evidence="1">The sequence shown here is derived from an EMBL/GenBank/DDBJ whole genome shotgun (WGS) entry which is preliminary data.</text>
</comment>
<reference evidence="1" key="1">
    <citation type="journal article" date="2014" name="Int. J. Syst. Evol. Microbiol.">
        <title>Complete genome sequence of Corynebacterium casei LMG S-19264T (=DSM 44701T), isolated from a smear-ripened cheese.</title>
        <authorList>
            <consortium name="US DOE Joint Genome Institute (JGI-PGF)"/>
            <person name="Walter F."/>
            <person name="Albersmeier A."/>
            <person name="Kalinowski J."/>
            <person name="Ruckert C."/>
        </authorList>
    </citation>
    <scope>NUCLEOTIDE SEQUENCE</scope>
    <source>
        <strain evidence="1">VKM B-2484</strain>
    </source>
</reference>
<dbReference type="AlphaFoldDB" id="A0A9W6JC37"/>
<protein>
    <recommendedName>
        <fullName evidence="3">Lipoprotein</fullName>
    </recommendedName>
</protein>
<reference evidence="1" key="2">
    <citation type="submission" date="2023-01" db="EMBL/GenBank/DDBJ databases">
        <authorList>
            <person name="Sun Q."/>
            <person name="Evtushenko L."/>
        </authorList>
    </citation>
    <scope>NUCLEOTIDE SEQUENCE</scope>
    <source>
        <strain evidence="1">VKM B-2484</strain>
    </source>
</reference>
<accession>A0A9W6JC37</accession>
<dbReference type="PROSITE" id="PS51257">
    <property type="entry name" value="PROKAR_LIPOPROTEIN"/>
    <property type="match status" value="1"/>
</dbReference>
<name>A0A9W6JC37_9HYPH</name>
<keyword evidence="2" id="KW-1185">Reference proteome</keyword>
<gene>
    <name evidence="1" type="ORF">GCM10017643_37740</name>
</gene>
<dbReference type="EMBL" id="BSFJ01000031">
    <property type="protein sequence ID" value="GLK73656.1"/>
    <property type="molecule type" value="Genomic_DNA"/>
</dbReference>
<dbReference type="RefSeq" id="WP_213375944.1">
    <property type="nucleotide sequence ID" value="NZ_BSFJ01000031.1"/>
</dbReference>
<organism evidence="1 2">
    <name type="scientific">Ancylobacter dichloromethanicus</name>
    <dbReference type="NCBI Taxonomy" id="518825"/>
    <lineage>
        <taxon>Bacteria</taxon>
        <taxon>Pseudomonadati</taxon>
        <taxon>Pseudomonadota</taxon>
        <taxon>Alphaproteobacteria</taxon>
        <taxon>Hyphomicrobiales</taxon>
        <taxon>Xanthobacteraceae</taxon>
        <taxon>Ancylobacter</taxon>
    </lineage>
</organism>
<evidence type="ECO:0000313" key="1">
    <source>
        <dbReference type="EMBL" id="GLK73656.1"/>
    </source>
</evidence>
<sequence>MTARLAQLLPFLILVAGCAEPRPVTIASPPLGPDALYAPMRVVPGRLEYAPDRTTFAPVLTERFDYPTQPQANAAYLRLIAAAPAGRSYPSSIWLFGCRPGALDPQTARVTRYRDPVVHCATDFLDERGVRLRRETANFYYDRKLWTMDPVYLPRTLVAWRGREGSPKDFWSWLPGRPRYE</sequence>
<proteinExistence type="predicted"/>
<evidence type="ECO:0008006" key="3">
    <source>
        <dbReference type="Google" id="ProtNLM"/>
    </source>
</evidence>
<dbReference type="Proteomes" id="UP001143370">
    <property type="component" value="Unassembled WGS sequence"/>
</dbReference>
<evidence type="ECO:0000313" key="2">
    <source>
        <dbReference type="Proteomes" id="UP001143370"/>
    </source>
</evidence>